<dbReference type="EMBL" id="LCAG01000011">
    <property type="protein sequence ID" value="KKR86695.1"/>
    <property type="molecule type" value="Genomic_DNA"/>
</dbReference>
<dbReference type="AlphaFoldDB" id="A0A0G0WQG2"/>
<feature type="transmembrane region" description="Helical" evidence="1">
    <location>
        <begin position="12"/>
        <end position="30"/>
    </location>
</feature>
<evidence type="ECO:0000313" key="3">
    <source>
        <dbReference type="Proteomes" id="UP000034854"/>
    </source>
</evidence>
<sequence>LVMSKVKNQLPVAMFVAIGLLIPTYSMWNAQYYREYPESFFTSVYKGTTDTGESSPIWSVRFMEHEPSVPIEVIDGNAQVEFGLRNTTKREYKVNAQDKTRLLENTLYFPGWQVLVDGQQVPIEFQDPAHRGLMTFAVDSGVHMILVRFTRTKLRLYAELVSLGAFVLLGGMLIYNRKL</sequence>
<comment type="caution">
    <text evidence="2">The sequence shown here is derived from an EMBL/GenBank/DDBJ whole genome shotgun (WGS) entry which is preliminary data.</text>
</comment>
<feature type="transmembrane region" description="Helical" evidence="1">
    <location>
        <begin position="156"/>
        <end position="175"/>
    </location>
</feature>
<dbReference type="Proteomes" id="UP000034854">
    <property type="component" value="Unassembled WGS sequence"/>
</dbReference>
<accession>A0A0G0WQG2</accession>
<keyword evidence="1" id="KW-0472">Membrane</keyword>
<evidence type="ECO:0008006" key="4">
    <source>
        <dbReference type="Google" id="ProtNLM"/>
    </source>
</evidence>
<gene>
    <name evidence="2" type="ORF">UU34_C0011G0001</name>
</gene>
<evidence type="ECO:0000256" key="1">
    <source>
        <dbReference type="SAM" id="Phobius"/>
    </source>
</evidence>
<name>A0A0G0WQG2_9BACT</name>
<protein>
    <recommendedName>
        <fullName evidence="4">YfhO family protein</fullName>
    </recommendedName>
</protein>
<keyword evidence="1" id="KW-0812">Transmembrane</keyword>
<proteinExistence type="predicted"/>
<organism evidence="2 3">
    <name type="scientific">Candidatus Curtissbacteria bacterium GW2011_GWA1_41_11</name>
    <dbReference type="NCBI Taxonomy" id="1618409"/>
    <lineage>
        <taxon>Bacteria</taxon>
        <taxon>Candidatus Curtissiibacteriota</taxon>
    </lineage>
</organism>
<keyword evidence="1" id="KW-1133">Transmembrane helix</keyword>
<feature type="non-terminal residue" evidence="2">
    <location>
        <position position="1"/>
    </location>
</feature>
<evidence type="ECO:0000313" key="2">
    <source>
        <dbReference type="EMBL" id="KKR86695.1"/>
    </source>
</evidence>
<reference evidence="2 3" key="1">
    <citation type="journal article" date="2015" name="Nature">
        <title>rRNA introns, odd ribosomes, and small enigmatic genomes across a large radiation of phyla.</title>
        <authorList>
            <person name="Brown C.T."/>
            <person name="Hug L.A."/>
            <person name="Thomas B.C."/>
            <person name="Sharon I."/>
            <person name="Castelle C.J."/>
            <person name="Singh A."/>
            <person name="Wilkins M.J."/>
            <person name="Williams K.H."/>
            <person name="Banfield J.F."/>
        </authorList>
    </citation>
    <scope>NUCLEOTIDE SEQUENCE [LARGE SCALE GENOMIC DNA]</scope>
</reference>